<dbReference type="STRING" id="33995.KOEU_37240"/>
<protein>
    <submittedName>
        <fullName evidence="2">PP2C-family Ser/Thr phosphatase</fullName>
        <ecNumber evidence="2">3.1.3.16</ecNumber>
    </submittedName>
</protein>
<dbReference type="InterPro" id="IPR015655">
    <property type="entry name" value="PP2C"/>
</dbReference>
<name>A0A0M0EC09_KOMEU</name>
<dbReference type="PANTHER" id="PTHR47992">
    <property type="entry name" value="PROTEIN PHOSPHATASE"/>
    <property type="match status" value="1"/>
</dbReference>
<dbReference type="PATRIC" id="fig|33995.3.peg.4123"/>
<keyword evidence="3" id="KW-1185">Reference proteome</keyword>
<reference evidence="2" key="1">
    <citation type="submission" date="2015-08" db="EMBL/GenBank/DDBJ databases">
        <title>Draft genome sequence of Komagataeibacter europaeus CECT 8546 a cellulose producer strain from vinegar produced by the traditional method.</title>
        <authorList>
            <person name="Poehlein A."/>
            <person name="Valera M.J."/>
            <person name="Haack F.S."/>
            <person name="Mas A."/>
            <person name="Daniel R."/>
            <person name="Streit W.R."/>
            <person name="Mateo E."/>
        </authorList>
    </citation>
    <scope>NUCLEOTIDE SEQUENCE [LARGE SCALE GENOMIC DNA]</scope>
    <source>
        <strain evidence="2">CECT 8546</strain>
    </source>
</reference>
<feature type="domain" description="PPM-type phosphatase" evidence="1">
    <location>
        <begin position="8"/>
        <end position="220"/>
    </location>
</feature>
<accession>A0A0M0EC09</accession>
<evidence type="ECO:0000313" key="3">
    <source>
        <dbReference type="Proteomes" id="UP000037566"/>
    </source>
</evidence>
<dbReference type="Proteomes" id="UP000037566">
    <property type="component" value="Unassembled WGS sequence"/>
</dbReference>
<dbReference type="AlphaFoldDB" id="A0A0M0EC09"/>
<evidence type="ECO:0000259" key="1">
    <source>
        <dbReference type="PROSITE" id="PS51746"/>
    </source>
</evidence>
<dbReference type="Gene3D" id="3.60.40.10">
    <property type="entry name" value="PPM-type phosphatase domain"/>
    <property type="match status" value="1"/>
</dbReference>
<comment type="caution">
    <text evidence="2">The sequence shown here is derived from an EMBL/GenBank/DDBJ whole genome shotgun (WGS) entry which is preliminary data.</text>
</comment>
<dbReference type="CDD" id="cd00143">
    <property type="entry name" value="PP2Cc"/>
    <property type="match status" value="1"/>
</dbReference>
<dbReference type="EMBL" id="LHUQ01000066">
    <property type="protein sequence ID" value="KON62785.1"/>
    <property type="molecule type" value="Genomic_DNA"/>
</dbReference>
<dbReference type="Pfam" id="PF13672">
    <property type="entry name" value="PP2C_2"/>
    <property type="match status" value="1"/>
</dbReference>
<proteinExistence type="predicted"/>
<dbReference type="SMART" id="SM00332">
    <property type="entry name" value="PP2Cc"/>
    <property type="match status" value="1"/>
</dbReference>
<dbReference type="RefSeq" id="WP_152927818.1">
    <property type="nucleotide sequence ID" value="NZ_LHUQ01000066.1"/>
</dbReference>
<gene>
    <name evidence="2" type="primary">pstP</name>
    <name evidence="2" type="ORF">KOEU_37240</name>
</gene>
<dbReference type="SUPFAM" id="SSF81606">
    <property type="entry name" value="PP2C-like"/>
    <property type="match status" value="1"/>
</dbReference>
<dbReference type="GO" id="GO:0004722">
    <property type="term" value="F:protein serine/threonine phosphatase activity"/>
    <property type="evidence" value="ECO:0007669"/>
    <property type="project" value="UniProtKB-EC"/>
</dbReference>
<dbReference type="OrthoDB" id="9801841at2"/>
<dbReference type="PROSITE" id="PS51746">
    <property type="entry name" value="PPM_2"/>
    <property type="match status" value="1"/>
</dbReference>
<dbReference type="InterPro" id="IPR001932">
    <property type="entry name" value="PPM-type_phosphatase-like_dom"/>
</dbReference>
<dbReference type="SMART" id="SM00331">
    <property type="entry name" value="PP2C_SIG"/>
    <property type="match status" value="1"/>
</dbReference>
<dbReference type="InterPro" id="IPR036457">
    <property type="entry name" value="PPM-type-like_dom_sf"/>
</dbReference>
<dbReference type="EC" id="3.1.3.16" evidence="2"/>
<keyword evidence="2" id="KW-0378">Hydrolase</keyword>
<organism evidence="2 3">
    <name type="scientific">Komagataeibacter europaeus</name>
    <name type="common">Gluconacetobacter europaeus</name>
    <dbReference type="NCBI Taxonomy" id="33995"/>
    <lineage>
        <taxon>Bacteria</taxon>
        <taxon>Pseudomonadati</taxon>
        <taxon>Pseudomonadota</taxon>
        <taxon>Alphaproteobacteria</taxon>
        <taxon>Acetobacterales</taxon>
        <taxon>Acetobacteraceae</taxon>
        <taxon>Komagataeibacter</taxon>
    </lineage>
</organism>
<evidence type="ECO:0000313" key="2">
    <source>
        <dbReference type="EMBL" id="KON62785.1"/>
    </source>
</evidence>
<sequence>MATTISGGLSREEWQGELSTTTGVGWAVIADGMGGHEAGEIASRSVVESLHGRADLLVSEAGIAAALNEANATIFESIAGGHGRPGMGSTIVGAVFVRQQCFAFNIGDSRLYLKRNSELFQMSTDDTMGASRSGMHSRSHALTQSLGGTRYPVPLFPHLRTWRPIHDDILILGSDGLSDMLSDDEILANLVLDEHPARGLVEAALRAGGRDNVTAIVIGPEVDLPDRVTSIT</sequence>